<name>A0A4V2RXM7_9HYPH</name>
<dbReference type="EMBL" id="SLWL01000003">
    <property type="protein sequence ID" value="TCO14796.1"/>
    <property type="molecule type" value="Genomic_DNA"/>
</dbReference>
<gene>
    <name evidence="1" type="ORF">EV666_103306</name>
</gene>
<keyword evidence="2" id="KW-1185">Reference proteome</keyword>
<proteinExistence type="predicted"/>
<dbReference type="Proteomes" id="UP000294881">
    <property type="component" value="Unassembled WGS sequence"/>
</dbReference>
<evidence type="ECO:0000313" key="2">
    <source>
        <dbReference type="Proteomes" id="UP000294881"/>
    </source>
</evidence>
<dbReference type="AlphaFoldDB" id="A0A4V2RXM7"/>
<comment type="caution">
    <text evidence="1">The sequence shown here is derived from an EMBL/GenBank/DDBJ whole genome shotgun (WGS) entry which is preliminary data.</text>
</comment>
<reference evidence="1 2" key="1">
    <citation type="submission" date="2019-03" db="EMBL/GenBank/DDBJ databases">
        <title>Genomic Encyclopedia of Type Strains, Phase IV (KMG-IV): sequencing the most valuable type-strain genomes for metagenomic binning, comparative biology and taxonomic classification.</title>
        <authorList>
            <person name="Goeker M."/>
        </authorList>
    </citation>
    <scope>NUCLEOTIDE SEQUENCE [LARGE SCALE GENOMIC DNA]</scope>
    <source>
        <strain evidence="1 2">DSM 22958</strain>
    </source>
</reference>
<organism evidence="1 2">
    <name type="scientific">Camelimonas lactis</name>
    <dbReference type="NCBI Taxonomy" id="659006"/>
    <lineage>
        <taxon>Bacteria</taxon>
        <taxon>Pseudomonadati</taxon>
        <taxon>Pseudomonadota</taxon>
        <taxon>Alphaproteobacteria</taxon>
        <taxon>Hyphomicrobiales</taxon>
        <taxon>Chelatococcaceae</taxon>
        <taxon>Camelimonas</taxon>
    </lineage>
</organism>
<protein>
    <submittedName>
        <fullName evidence="1">Uncharacterized protein</fullName>
    </submittedName>
</protein>
<evidence type="ECO:0000313" key="1">
    <source>
        <dbReference type="EMBL" id="TCO14796.1"/>
    </source>
</evidence>
<sequence length="215" mass="23846">MTICGACGGEIEFRYMNGRPTPIHVNGGGCFGSRTGAGSSRSSPASSFMTAESYINPSACCPVCGQRVFYFQSRQGGRVFFDDVRWPWPKHPCTDNKSAQTRPVGWPAVAPGRGLAFRGKDGERLDIYELETMTRSVTGRDLKFRRIRDRRVFRVHLSNATMKAEMLEEEDFREAPSFVASPPSPGHSTRAISFICARLKRVVALELPKIQPLAP</sequence>
<accession>A0A4V2RXM7</accession>